<dbReference type="EMBL" id="PGGS01000227">
    <property type="protein sequence ID" value="PNH06585.1"/>
    <property type="molecule type" value="Genomic_DNA"/>
</dbReference>
<evidence type="ECO:0000313" key="3">
    <source>
        <dbReference type="Proteomes" id="UP000236333"/>
    </source>
</evidence>
<keyword evidence="3" id="KW-1185">Reference proteome</keyword>
<feature type="region of interest" description="Disordered" evidence="1">
    <location>
        <begin position="1"/>
        <end position="49"/>
    </location>
</feature>
<dbReference type="AlphaFoldDB" id="A0A2J8A258"/>
<organism evidence="2 3">
    <name type="scientific">Tetrabaena socialis</name>
    <dbReference type="NCBI Taxonomy" id="47790"/>
    <lineage>
        <taxon>Eukaryota</taxon>
        <taxon>Viridiplantae</taxon>
        <taxon>Chlorophyta</taxon>
        <taxon>core chlorophytes</taxon>
        <taxon>Chlorophyceae</taxon>
        <taxon>CS clade</taxon>
        <taxon>Chlamydomonadales</taxon>
        <taxon>Tetrabaenaceae</taxon>
        <taxon>Tetrabaena</taxon>
    </lineage>
</organism>
<accession>A0A2J8A258</accession>
<evidence type="ECO:0000256" key="1">
    <source>
        <dbReference type="SAM" id="MobiDB-lite"/>
    </source>
</evidence>
<protein>
    <submittedName>
        <fullName evidence="2">Uncharacterized protein</fullName>
    </submittedName>
</protein>
<proteinExistence type="predicted"/>
<feature type="compositionally biased region" description="Gly residues" evidence="1">
    <location>
        <begin position="32"/>
        <end position="42"/>
    </location>
</feature>
<sequence>MEWAAAPGATTYEPGEVKPDGTVSRGTREGKSAGGSAKGGLKGQNKRKAPSNFPLALGFATWHHEACSLHHAAAVSVDKRVPGTFKIKCPRATGGCGVYSRVGDISNVKEYDTLEAAQKALAQDRSACSKCAAAKVKAAAGPS</sequence>
<reference evidence="2 3" key="1">
    <citation type="journal article" date="2017" name="Mol. Biol. Evol.">
        <title>The 4-celled Tetrabaena socialis nuclear genome reveals the essential components for genetic control of cell number at the origin of multicellularity in the volvocine lineage.</title>
        <authorList>
            <person name="Featherston J."/>
            <person name="Arakaki Y."/>
            <person name="Hanschen E.R."/>
            <person name="Ferris P.J."/>
            <person name="Michod R.E."/>
            <person name="Olson B.J.S.C."/>
            <person name="Nozaki H."/>
            <person name="Durand P.M."/>
        </authorList>
    </citation>
    <scope>NUCLEOTIDE SEQUENCE [LARGE SCALE GENOMIC DNA]</scope>
    <source>
        <strain evidence="2 3">NIES-571</strain>
    </source>
</reference>
<evidence type="ECO:0000313" key="2">
    <source>
        <dbReference type="EMBL" id="PNH06585.1"/>
    </source>
</evidence>
<comment type="caution">
    <text evidence="2">The sequence shown here is derived from an EMBL/GenBank/DDBJ whole genome shotgun (WGS) entry which is preliminary data.</text>
</comment>
<name>A0A2J8A258_9CHLO</name>
<gene>
    <name evidence="2" type="ORF">TSOC_007007</name>
</gene>
<dbReference type="Proteomes" id="UP000236333">
    <property type="component" value="Unassembled WGS sequence"/>
</dbReference>